<proteinExistence type="predicted"/>
<evidence type="ECO:0000313" key="3">
    <source>
        <dbReference type="Proteomes" id="UP000326924"/>
    </source>
</evidence>
<feature type="compositionally biased region" description="Polar residues" evidence="1">
    <location>
        <begin position="763"/>
        <end position="781"/>
    </location>
</feature>
<evidence type="ECO:0000313" key="2">
    <source>
        <dbReference type="EMBL" id="KAA8911825.1"/>
    </source>
</evidence>
<feature type="region of interest" description="Disordered" evidence="1">
    <location>
        <begin position="474"/>
        <end position="493"/>
    </location>
</feature>
<dbReference type="InParanoid" id="A0A5J5F5Y0"/>
<feature type="region of interest" description="Disordered" evidence="1">
    <location>
        <begin position="59"/>
        <end position="105"/>
    </location>
</feature>
<feature type="compositionally biased region" description="Polar residues" evidence="1">
    <location>
        <begin position="679"/>
        <end position="704"/>
    </location>
</feature>
<feature type="compositionally biased region" description="Polar residues" evidence="1">
    <location>
        <begin position="931"/>
        <end position="940"/>
    </location>
</feature>
<feature type="region of interest" description="Disordered" evidence="1">
    <location>
        <begin position="503"/>
        <end position="522"/>
    </location>
</feature>
<feature type="compositionally biased region" description="Low complexity" evidence="1">
    <location>
        <begin position="904"/>
        <end position="918"/>
    </location>
</feature>
<feature type="region of interest" description="Disordered" evidence="1">
    <location>
        <begin position="1153"/>
        <end position="1172"/>
    </location>
</feature>
<dbReference type="AlphaFoldDB" id="A0A5J5F5Y0"/>
<keyword evidence="3" id="KW-1185">Reference proteome</keyword>
<feature type="compositionally biased region" description="Polar residues" evidence="1">
    <location>
        <begin position="88"/>
        <end position="103"/>
    </location>
</feature>
<feature type="compositionally biased region" description="Polar residues" evidence="1">
    <location>
        <begin position="725"/>
        <end position="738"/>
    </location>
</feature>
<feature type="compositionally biased region" description="Basic and acidic residues" evidence="1">
    <location>
        <begin position="739"/>
        <end position="749"/>
    </location>
</feature>
<evidence type="ECO:0000256" key="1">
    <source>
        <dbReference type="SAM" id="MobiDB-lite"/>
    </source>
</evidence>
<feature type="region of interest" description="Disordered" evidence="1">
    <location>
        <begin position="596"/>
        <end position="940"/>
    </location>
</feature>
<feature type="compositionally biased region" description="Polar residues" evidence="1">
    <location>
        <begin position="1158"/>
        <end position="1169"/>
    </location>
</feature>
<protein>
    <submittedName>
        <fullName evidence="2">Uncharacterized protein</fullName>
    </submittedName>
</protein>
<accession>A0A5J5F5Y0</accession>
<sequence>MPPATTASPSLPNTTATPHSEQLVSRRKTTDDLRFHHLRHQHQQELRRSLSRPIISTSTVGAMGSASHDTDESSHSPNSKNPGKKDNSNVVYTPASTVSSKDNSVYGGEVASEPLADNGNNNAAVWGDWWKAEELAAQVGSLSKELTELKDVMIANKSLSLDAEANDMSRLKANHRSSLASLAEFHRSEMAGLNASHMEAMKKVELQHMEELRNARRTNGHDRDLVQGLHQSYSKQIESLVLDLSEARREVKELKLKQPSSDSTTETPRPIYPDVEELPNRTLPIKLTFENLDASLAVAELLVPHPGPSFNSLLRMLSFTVKNHLQTLNNTANFFLFRPREEHVEAALKIRHWYNSALEDRVHFSFTSPGATDQGTTMQERWEASQWKVDGFLLLITCTAEGWEDFTIPPLSPDALDNGPFVKESILSGLGLGMTTEKLVSTNNCTNESFNPTAALERINRELGKVQLQQEQADCDEDKENHAPMPSMKNLSRKATVESVQDEDEISRYHQPTSPPKPVPVVKTTKARQQTVEDASASIWEDGQPESAVRSINMSLEEGLKELLQKELFEKAFENVQSKGKARGLADSWLFDDDLFSPNSEVDQEKDESADASVYPQSTADETSTKAPPSLMDPLIIKDDSAKHPGFSWGYLSGNSTPPNPKLKTKVSQSTLPARDTWNMPNENSDLPARQTFTSGLFTFTGARSSPAPPPAPPAPEASIRDSPTIPSYAQTDVGTSHDQGESAHKNDDDPAETADDTPVMETAQSVVSSTPLLSDATGQRSVRFAGKKRSYPIDGASKRMPATPFPPASTGSPRGNESPMSSKYSASQYERQGYFRSGSNEAPEAPGGWSGSQSASEVSDYEPESLPGNKPRGFQQVSEPYSWAPREEDEEGDDDEEEEGGYRAASSPPLSRSSTTTTDHHNTGFIPPAYNQQPNNTLGTPFRYGFGGMMRPMSMGPLGPRGGIPAFSSPQHVDIIYQQIQRQKMIEDLRMRSGMSGGMEGLFANAAGSFGHPPRSSTAAPAFAGGPPVFAPNPPHSVAARSAGGSGGVPINGQYPTSQSNGSAVGGSVVNSSAITGISRYPFDNWPISQSNMPLHMAHRHQHRPSLFNSNGEVRRSFSNESLSPLLWGAGNQMAAAMRGEAEQQQMQIPVMPQQQHTPPNSNEQSGSYPGMMGPWQMSSNIAQMQSSTPVSQHSNHGAHGHGMPPVTWFQQPNVPPFEVNWDGSMPSMPMRMPGPWSGYS</sequence>
<feature type="compositionally biased region" description="Pro residues" evidence="1">
    <location>
        <begin position="707"/>
        <end position="716"/>
    </location>
</feature>
<feature type="compositionally biased region" description="Polar residues" evidence="1">
    <location>
        <begin position="810"/>
        <end position="831"/>
    </location>
</feature>
<feature type="region of interest" description="Disordered" evidence="1">
    <location>
        <begin position="253"/>
        <end position="274"/>
    </location>
</feature>
<feature type="compositionally biased region" description="Acidic residues" evidence="1">
    <location>
        <begin position="888"/>
        <end position="900"/>
    </location>
</feature>
<dbReference type="OrthoDB" id="5366718at2759"/>
<comment type="caution">
    <text evidence="2">The sequence shown here is derived from an EMBL/GenBank/DDBJ whole genome shotgun (WGS) entry which is preliminary data.</text>
</comment>
<dbReference type="Proteomes" id="UP000326924">
    <property type="component" value="Unassembled WGS sequence"/>
</dbReference>
<feature type="region of interest" description="Disordered" evidence="1">
    <location>
        <begin position="1"/>
        <end position="31"/>
    </location>
</feature>
<gene>
    <name evidence="2" type="ORF">FN846DRAFT_376420</name>
</gene>
<dbReference type="EMBL" id="VXIS01000031">
    <property type="protein sequence ID" value="KAA8911825.1"/>
    <property type="molecule type" value="Genomic_DNA"/>
</dbReference>
<name>A0A5J5F5Y0_9PEZI</name>
<feature type="compositionally biased region" description="Polar residues" evidence="1">
    <location>
        <begin position="258"/>
        <end position="267"/>
    </location>
</feature>
<feature type="compositionally biased region" description="Polar residues" evidence="1">
    <location>
        <begin position="615"/>
        <end position="627"/>
    </location>
</feature>
<reference evidence="2 3" key="1">
    <citation type="submission" date="2019-09" db="EMBL/GenBank/DDBJ databases">
        <title>Draft genome of the ectomycorrhizal ascomycete Sphaerosporella brunnea.</title>
        <authorList>
            <consortium name="DOE Joint Genome Institute"/>
            <person name="Benucci G.M."/>
            <person name="Marozzi G."/>
            <person name="Antonielli L."/>
            <person name="Sanchez S."/>
            <person name="Marco P."/>
            <person name="Wang X."/>
            <person name="Falini L.B."/>
            <person name="Barry K."/>
            <person name="Haridas S."/>
            <person name="Lipzen A."/>
            <person name="Labutti K."/>
            <person name="Grigoriev I.V."/>
            <person name="Murat C."/>
            <person name="Martin F."/>
            <person name="Albertini E."/>
            <person name="Donnini D."/>
            <person name="Bonito G."/>
        </authorList>
    </citation>
    <scope>NUCLEOTIDE SEQUENCE [LARGE SCALE GENOMIC DNA]</scope>
    <source>
        <strain evidence="2 3">Sb_GMNB300</strain>
    </source>
</reference>
<organism evidence="2 3">
    <name type="scientific">Sphaerosporella brunnea</name>
    <dbReference type="NCBI Taxonomy" id="1250544"/>
    <lineage>
        <taxon>Eukaryota</taxon>
        <taxon>Fungi</taxon>
        <taxon>Dikarya</taxon>
        <taxon>Ascomycota</taxon>
        <taxon>Pezizomycotina</taxon>
        <taxon>Pezizomycetes</taxon>
        <taxon>Pezizales</taxon>
        <taxon>Pyronemataceae</taxon>
        <taxon>Sphaerosporella</taxon>
    </lineage>
</organism>
<feature type="compositionally biased region" description="Polar residues" evidence="1">
    <location>
        <begin position="1"/>
        <end position="23"/>
    </location>
</feature>